<dbReference type="AlphaFoldDB" id="A0A3M7TPN9"/>
<evidence type="ECO:0000313" key="6">
    <source>
        <dbReference type="EMBL" id="RNA66639.1"/>
    </source>
</evidence>
<evidence type="ECO:0000256" key="3">
    <source>
        <dbReference type="ARBA" id="ARBA00023125"/>
    </source>
</evidence>
<sequence length="337" mass="37334">MGKRVTMQDIADKLKISKNSVSQALSGKPGVSEATRKKIQQTAKSLGYRYSGAKVNTNGGHSAGNIALIASEFAFSLKSFFGEIYLAIDKEVKKRGMNLHVHSIDDVTRDNLVLPEDVENNSVSGIIVLSHISTDYINKIIDLGIPTVMIDHHHPFNHADAILINNRFAAYKAVHHLIELGHQNIGFVGNVDYSPSYLERWEGYLLALKDNDIEAKKELMVTDVAENGDSINNALNQINELPTAWFCTNDGYGFLILTSLQTRGLRVPKDASVCSFDNGQLSRISTPTTTTMNVDLTLYGKRAIEQLFWRMDNPAEPFQETLIDSNIIIRDSTGPVI</sequence>
<dbReference type="OrthoDB" id="2026446at2"/>
<dbReference type="InterPro" id="IPR028082">
    <property type="entry name" value="Peripla_BP_I"/>
</dbReference>
<keyword evidence="2" id="KW-0805">Transcription regulation</keyword>
<evidence type="ECO:0000256" key="1">
    <source>
        <dbReference type="ARBA" id="ARBA00022491"/>
    </source>
</evidence>
<dbReference type="RefSeq" id="WP_122900282.1">
    <property type="nucleotide sequence ID" value="NZ_RHIB01000003.1"/>
</dbReference>
<dbReference type="SUPFAM" id="SSF53822">
    <property type="entry name" value="Periplasmic binding protein-like I"/>
    <property type="match status" value="1"/>
</dbReference>
<evidence type="ECO:0000256" key="2">
    <source>
        <dbReference type="ARBA" id="ARBA00023015"/>
    </source>
</evidence>
<dbReference type="SMART" id="SM00354">
    <property type="entry name" value="HTH_LACI"/>
    <property type="match status" value="1"/>
</dbReference>
<gene>
    <name evidence="6" type="ORF">EBO34_15585</name>
</gene>
<dbReference type="Pfam" id="PF13377">
    <property type="entry name" value="Peripla_BP_3"/>
    <property type="match status" value="1"/>
</dbReference>
<evidence type="ECO:0000256" key="4">
    <source>
        <dbReference type="ARBA" id="ARBA00023163"/>
    </source>
</evidence>
<dbReference type="CDD" id="cd19974">
    <property type="entry name" value="PBP1_LacI-like"/>
    <property type="match status" value="1"/>
</dbReference>
<evidence type="ECO:0000259" key="5">
    <source>
        <dbReference type="PROSITE" id="PS50932"/>
    </source>
</evidence>
<dbReference type="Gene3D" id="1.10.260.40">
    <property type="entry name" value="lambda repressor-like DNA-binding domains"/>
    <property type="match status" value="1"/>
</dbReference>
<dbReference type="EMBL" id="RHIB01000003">
    <property type="protein sequence ID" value="RNA66639.1"/>
    <property type="molecule type" value="Genomic_DNA"/>
</dbReference>
<keyword evidence="7" id="KW-1185">Reference proteome</keyword>
<dbReference type="GO" id="GO:0003700">
    <property type="term" value="F:DNA-binding transcription factor activity"/>
    <property type="evidence" value="ECO:0007669"/>
    <property type="project" value="TreeGrafter"/>
</dbReference>
<comment type="caution">
    <text evidence="6">The sequence shown here is derived from an EMBL/GenBank/DDBJ whole genome shotgun (WGS) entry which is preliminary data.</text>
</comment>
<protein>
    <submittedName>
        <fullName evidence="6">LacI family DNA-binding transcriptional regulator</fullName>
    </submittedName>
</protein>
<dbReference type="PROSITE" id="PS50932">
    <property type="entry name" value="HTH_LACI_2"/>
    <property type="match status" value="1"/>
</dbReference>
<name>A0A3M7TPN9_9BACI</name>
<dbReference type="GO" id="GO:0000976">
    <property type="term" value="F:transcription cis-regulatory region binding"/>
    <property type="evidence" value="ECO:0007669"/>
    <property type="project" value="TreeGrafter"/>
</dbReference>
<accession>A0A3M7TPN9</accession>
<dbReference type="PANTHER" id="PTHR30146">
    <property type="entry name" value="LACI-RELATED TRANSCRIPTIONAL REPRESSOR"/>
    <property type="match status" value="1"/>
</dbReference>
<dbReference type="PANTHER" id="PTHR30146:SF148">
    <property type="entry name" value="HTH-TYPE TRANSCRIPTIONAL REPRESSOR PURR-RELATED"/>
    <property type="match status" value="1"/>
</dbReference>
<dbReference type="Gene3D" id="3.40.50.2300">
    <property type="match status" value="2"/>
</dbReference>
<dbReference type="CDD" id="cd01392">
    <property type="entry name" value="HTH_LacI"/>
    <property type="match status" value="1"/>
</dbReference>
<keyword evidence="3 6" id="KW-0238">DNA-binding</keyword>
<reference evidence="6 7" key="1">
    <citation type="submission" date="2018-10" db="EMBL/GenBank/DDBJ databases">
        <title>Bacillus Keqinensis sp. nov., a moderately halophilic bacterium isolated from a saline-alkaline lake.</title>
        <authorList>
            <person name="Wang H."/>
        </authorList>
    </citation>
    <scope>NUCLEOTIDE SEQUENCE [LARGE SCALE GENOMIC DNA]</scope>
    <source>
        <strain evidence="6 7">KQ-3</strain>
    </source>
</reference>
<keyword evidence="4" id="KW-0804">Transcription</keyword>
<organism evidence="6 7">
    <name type="scientific">Alteribacter keqinensis</name>
    <dbReference type="NCBI Taxonomy" id="2483800"/>
    <lineage>
        <taxon>Bacteria</taxon>
        <taxon>Bacillati</taxon>
        <taxon>Bacillota</taxon>
        <taxon>Bacilli</taxon>
        <taxon>Bacillales</taxon>
        <taxon>Bacillaceae</taxon>
        <taxon>Alteribacter</taxon>
    </lineage>
</organism>
<dbReference type="InterPro" id="IPR000843">
    <property type="entry name" value="HTH_LacI"/>
</dbReference>
<dbReference type="Pfam" id="PF00356">
    <property type="entry name" value="LacI"/>
    <property type="match status" value="1"/>
</dbReference>
<dbReference type="InterPro" id="IPR046335">
    <property type="entry name" value="LacI/GalR-like_sensor"/>
</dbReference>
<feature type="domain" description="HTH lacI-type" evidence="5">
    <location>
        <begin position="5"/>
        <end position="59"/>
    </location>
</feature>
<dbReference type="Proteomes" id="UP000278746">
    <property type="component" value="Unassembled WGS sequence"/>
</dbReference>
<dbReference type="InterPro" id="IPR010982">
    <property type="entry name" value="Lambda_DNA-bd_dom_sf"/>
</dbReference>
<evidence type="ECO:0000313" key="7">
    <source>
        <dbReference type="Proteomes" id="UP000278746"/>
    </source>
</evidence>
<proteinExistence type="predicted"/>
<dbReference type="SUPFAM" id="SSF47413">
    <property type="entry name" value="lambda repressor-like DNA-binding domains"/>
    <property type="match status" value="1"/>
</dbReference>
<keyword evidence="1" id="KW-0678">Repressor</keyword>